<dbReference type="GO" id="GO:0016757">
    <property type="term" value="F:glycosyltransferase activity"/>
    <property type="evidence" value="ECO:0007669"/>
    <property type="project" value="InterPro"/>
</dbReference>
<dbReference type="PANTHER" id="PTHR12526">
    <property type="entry name" value="GLYCOSYLTRANSFERASE"/>
    <property type="match status" value="1"/>
</dbReference>
<dbReference type="InterPro" id="IPR028098">
    <property type="entry name" value="Glyco_trans_4-like_N"/>
</dbReference>
<dbReference type="GO" id="GO:1901135">
    <property type="term" value="P:carbohydrate derivative metabolic process"/>
    <property type="evidence" value="ECO:0007669"/>
    <property type="project" value="UniProtKB-ARBA"/>
</dbReference>
<dbReference type="OrthoDB" id="9792269at2"/>
<comment type="caution">
    <text evidence="3">The sequence shown here is derived from an EMBL/GenBank/DDBJ whole genome shotgun (WGS) entry which is preliminary data.</text>
</comment>
<sequence length="364" mass="40100">MKILYLITGLGGGGAEKVVVDLADQMSKRGHQVKIAYLKGDVLVSPEDKSIELIYIGLESFKNMNKAYQNYKHLIDKFQPVVVHAHMVHANIFARIARRLIPVPKLICTAHSNNEGGRLRMLAYRLTHAMSDEITNVSYSACESFEVLGAVPKGGIKTVYNGINLEKFNLRASETLKIKTELMLDENQSLILAVGRFHEAKDYPNLINAFAKLIKNTENDKKPRLAIAGDGELKGQILNMIADLSLQDYVILLGRRDDIPDLLSAADIFVLSSSFEGFGLVVAEAMACECYVIATDCGGVKEVMGGYGTLVPPQNSEALADALYAVLNEESSNIVLNNRAALSYVKNTFALEKIVDQWIEIYVS</sequence>
<organism evidence="3 4">
    <name type="scientific">Acinetobacter rongchengensis</name>
    <dbReference type="NCBI Taxonomy" id="2419601"/>
    <lineage>
        <taxon>Bacteria</taxon>
        <taxon>Pseudomonadati</taxon>
        <taxon>Pseudomonadota</taxon>
        <taxon>Gammaproteobacteria</taxon>
        <taxon>Moraxellales</taxon>
        <taxon>Moraxellaceae</taxon>
        <taxon>Acinetobacter</taxon>
    </lineage>
</organism>
<keyword evidence="4" id="KW-1185">Reference proteome</keyword>
<dbReference type="Pfam" id="PF00534">
    <property type="entry name" value="Glycos_transf_1"/>
    <property type="match status" value="1"/>
</dbReference>
<evidence type="ECO:0000259" key="1">
    <source>
        <dbReference type="Pfam" id="PF00534"/>
    </source>
</evidence>
<dbReference type="EMBL" id="RAXT01000034">
    <property type="protein sequence ID" value="RKG36789.1"/>
    <property type="molecule type" value="Genomic_DNA"/>
</dbReference>
<evidence type="ECO:0000313" key="3">
    <source>
        <dbReference type="EMBL" id="RKG36789.1"/>
    </source>
</evidence>
<accession>A0A3A8ERN3</accession>
<feature type="domain" description="Glycosyltransferase subfamily 4-like N-terminal" evidence="2">
    <location>
        <begin position="13"/>
        <end position="167"/>
    </location>
</feature>
<dbReference type="InterPro" id="IPR001296">
    <property type="entry name" value="Glyco_trans_1"/>
</dbReference>
<dbReference type="Pfam" id="PF13439">
    <property type="entry name" value="Glyco_transf_4"/>
    <property type="match status" value="1"/>
</dbReference>
<gene>
    <name evidence="3" type="ORF">D7V20_13400</name>
</gene>
<dbReference type="Proteomes" id="UP000280405">
    <property type="component" value="Unassembled WGS sequence"/>
</dbReference>
<protein>
    <submittedName>
        <fullName evidence="3">Glycosyltransferase</fullName>
    </submittedName>
</protein>
<proteinExistence type="predicted"/>
<evidence type="ECO:0000313" key="4">
    <source>
        <dbReference type="Proteomes" id="UP000280405"/>
    </source>
</evidence>
<dbReference type="PANTHER" id="PTHR12526:SF630">
    <property type="entry name" value="GLYCOSYLTRANSFERASE"/>
    <property type="match status" value="1"/>
</dbReference>
<dbReference type="Gene3D" id="3.40.50.2000">
    <property type="entry name" value="Glycogen Phosphorylase B"/>
    <property type="match status" value="2"/>
</dbReference>
<evidence type="ECO:0000259" key="2">
    <source>
        <dbReference type="Pfam" id="PF13439"/>
    </source>
</evidence>
<reference evidence="3 4" key="1">
    <citation type="submission" date="2018-09" db="EMBL/GenBank/DDBJ databases">
        <title>The draft genome of Acinetobacter spp. strains.</title>
        <authorList>
            <person name="Qin J."/>
            <person name="Feng Y."/>
            <person name="Zong Z."/>
        </authorList>
    </citation>
    <scope>NUCLEOTIDE SEQUENCE [LARGE SCALE GENOMIC DNA]</scope>
    <source>
        <strain evidence="3 4">WCHAc060115</strain>
    </source>
</reference>
<dbReference type="RefSeq" id="WP_120384699.1">
    <property type="nucleotide sequence ID" value="NZ_RAXT01000034.1"/>
</dbReference>
<keyword evidence="3" id="KW-0808">Transferase</keyword>
<dbReference type="SUPFAM" id="SSF53756">
    <property type="entry name" value="UDP-Glycosyltransferase/glycogen phosphorylase"/>
    <property type="match status" value="1"/>
</dbReference>
<dbReference type="AlphaFoldDB" id="A0A3A8ERN3"/>
<feature type="domain" description="Glycosyl transferase family 1" evidence="1">
    <location>
        <begin position="178"/>
        <end position="337"/>
    </location>
</feature>
<name>A0A3A8ERN3_9GAMM</name>